<sequence>VDSFRKEICSQAEKLVATFFPQKLLELDALLK</sequence>
<dbReference type="InterPro" id="IPR036252">
    <property type="entry name" value="Proteasome_activ_sf"/>
</dbReference>
<dbReference type="Gene3D" id="1.20.5.120">
    <property type="entry name" value="Proteasome activator pa28, N-terminal domain"/>
    <property type="match status" value="1"/>
</dbReference>
<gene>
    <name evidence="2" type="ORF">scyTo_0024399</name>
</gene>
<proteinExistence type="predicted"/>
<evidence type="ECO:0000313" key="2">
    <source>
        <dbReference type="EMBL" id="GCB83604.1"/>
    </source>
</evidence>
<keyword evidence="3" id="KW-1185">Reference proteome</keyword>
<organism evidence="2 3">
    <name type="scientific">Scyliorhinus torazame</name>
    <name type="common">Cloudy catshark</name>
    <name type="synonym">Catulus torazame</name>
    <dbReference type="NCBI Taxonomy" id="75743"/>
    <lineage>
        <taxon>Eukaryota</taxon>
        <taxon>Metazoa</taxon>
        <taxon>Chordata</taxon>
        <taxon>Craniata</taxon>
        <taxon>Vertebrata</taxon>
        <taxon>Chondrichthyes</taxon>
        <taxon>Elasmobranchii</taxon>
        <taxon>Galeomorphii</taxon>
        <taxon>Galeoidea</taxon>
        <taxon>Carcharhiniformes</taxon>
        <taxon>Scyliorhinidae</taxon>
        <taxon>Scyliorhinus</taxon>
    </lineage>
</organism>
<dbReference type="AlphaFoldDB" id="A0A401QE17"/>
<feature type="domain" description="Proteasome activator PA28 N-terminal" evidence="1">
    <location>
        <begin position="1"/>
        <end position="32"/>
    </location>
</feature>
<dbReference type="Proteomes" id="UP000288216">
    <property type="component" value="Unassembled WGS sequence"/>
</dbReference>
<dbReference type="GO" id="GO:0008537">
    <property type="term" value="C:proteasome activator complex"/>
    <property type="evidence" value="ECO:0007669"/>
    <property type="project" value="InterPro"/>
</dbReference>
<dbReference type="Pfam" id="PF02251">
    <property type="entry name" value="PA28_N"/>
    <property type="match status" value="1"/>
</dbReference>
<dbReference type="InterPro" id="IPR003185">
    <property type="entry name" value="Proteasome_activ_PA28_N"/>
</dbReference>
<reference evidence="2 3" key="1">
    <citation type="journal article" date="2018" name="Nat. Ecol. Evol.">
        <title>Shark genomes provide insights into elasmobranch evolution and the origin of vertebrates.</title>
        <authorList>
            <person name="Hara Y"/>
            <person name="Yamaguchi K"/>
            <person name="Onimaru K"/>
            <person name="Kadota M"/>
            <person name="Koyanagi M"/>
            <person name="Keeley SD"/>
            <person name="Tatsumi K"/>
            <person name="Tanaka K"/>
            <person name="Motone F"/>
            <person name="Kageyama Y"/>
            <person name="Nozu R"/>
            <person name="Adachi N"/>
            <person name="Nishimura O"/>
            <person name="Nakagawa R"/>
            <person name="Tanegashima C"/>
            <person name="Kiyatake I"/>
            <person name="Matsumoto R"/>
            <person name="Murakumo K"/>
            <person name="Nishida K"/>
            <person name="Terakita A"/>
            <person name="Kuratani S"/>
            <person name="Sato K"/>
            <person name="Hyodo S Kuraku.S."/>
        </authorList>
    </citation>
    <scope>NUCLEOTIDE SEQUENCE [LARGE SCALE GENOMIC DNA]</scope>
</reference>
<evidence type="ECO:0000259" key="1">
    <source>
        <dbReference type="Pfam" id="PF02251"/>
    </source>
</evidence>
<protein>
    <recommendedName>
        <fullName evidence="1">Proteasome activator PA28 N-terminal domain-containing protein</fullName>
    </recommendedName>
</protein>
<feature type="non-terminal residue" evidence="2">
    <location>
        <position position="32"/>
    </location>
</feature>
<dbReference type="EMBL" id="BFAA01045407">
    <property type="protein sequence ID" value="GCB83604.1"/>
    <property type="molecule type" value="Genomic_DNA"/>
</dbReference>
<evidence type="ECO:0000313" key="3">
    <source>
        <dbReference type="Proteomes" id="UP000288216"/>
    </source>
</evidence>
<dbReference type="InterPro" id="IPR036996">
    <property type="entry name" value="PA28_N_sf"/>
</dbReference>
<feature type="non-terminal residue" evidence="2">
    <location>
        <position position="1"/>
    </location>
</feature>
<accession>A0A401QE17</accession>
<comment type="caution">
    <text evidence="2">The sequence shown here is derived from an EMBL/GenBank/DDBJ whole genome shotgun (WGS) entry which is preliminary data.</text>
</comment>
<name>A0A401QE17_SCYTO</name>
<dbReference type="SUPFAM" id="SSF47216">
    <property type="entry name" value="Proteasome activator"/>
    <property type="match status" value="1"/>
</dbReference>